<dbReference type="Proteomes" id="UP001295444">
    <property type="component" value="Chromosome 06"/>
</dbReference>
<proteinExistence type="predicted"/>
<dbReference type="EMBL" id="OW240917">
    <property type="protein sequence ID" value="CAH2301745.1"/>
    <property type="molecule type" value="Genomic_DNA"/>
</dbReference>
<gene>
    <name evidence="1" type="ORF">PECUL_23A055787</name>
</gene>
<keyword evidence="2" id="KW-1185">Reference proteome</keyword>
<dbReference type="AlphaFoldDB" id="A0AAD1SHP8"/>
<evidence type="ECO:0000313" key="1">
    <source>
        <dbReference type="EMBL" id="CAH2301745.1"/>
    </source>
</evidence>
<sequence length="63" mass="7174">MGRKTKKPRQNKLQQGPNIAELLRLTRGATWPKMAAYPETYFELLDNFSFGEEAADLPPVQIP</sequence>
<organism evidence="1 2">
    <name type="scientific">Pelobates cultripes</name>
    <name type="common">Western spadefoot toad</name>
    <dbReference type="NCBI Taxonomy" id="61616"/>
    <lineage>
        <taxon>Eukaryota</taxon>
        <taxon>Metazoa</taxon>
        <taxon>Chordata</taxon>
        <taxon>Craniata</taxon>
        <taxon>Vertebrata</taxon>
        <taxon>Euteleostomi</taxon>
        <taxon>Amphibia</taxon>
        <taxon>Batrachia</taxon>
        <taxon>Anura</taxon>
        <taxon>Pelobatoidea</taxon>
        <taxon>Pelobatidae</taxon>
        <taxon>Pelobates</taxon>
    </lineage>
</organism>
<reference evidence="1" key="1">
    <citation type="submission" date="2022-03" db="EMBL/GenBank/DDBJ databases">
        <authorList>
            <person name="Alioto T."/>
            <person name="Alioto T."/>
            <person name="Gomez Garrido J."/>
        </authorList>
    </citation>
    <scope>NUCLEOTIDE SEQUENCE</scope>
</reference>
<protein>
    <submittedName>
        <fullName evidence="1">Uncharacterized protein</fullName>
    </submittedName>
</protein>
<accession>A0AAD1SHP8</accession>
<feature type="non-terminal residue" evidence="1">
    <location>
        <position position="63"/>
    </location>
</feature>
<evidence type="ECO:0000313" key="2">
    <source>
        <dbReference type="Proteomes" id="UP001295444"/>
    </source>
</evidence>
<name>A0AAD1SHP8_PELCU</name>